<dbReference type="RefSeq" id="WP_240317917.1">
    <property type="nucleotide sequence ID" value="NZ_CP031252.1"/>
</dbReference>
<organism evidence="2 3">
    <name type="scientific">Neisseria elongata</name>
    <dbReference type="NCBI Taxonomy" id="495"/>
    <lineage>
        <taxon>Bacteria</taxon>
        <taxon>Pseudomonadati</taxon>
        <taxon>Pseudomonadota</taxon>
        <taxon>Betaproteobacteria</taxon>
        <taxon>Neisseriales</taxon>
        <taxon>Neisseriaceae</taxon>
        <taxon>Neisseria</taxon>
    </lineage>
</organism>
<name>A0A378TX08_NEIEL</name>
<protein>
    <submittedName>
        <fullName evidence="2">Uncharacterized protein</fullName>
    </submittedName>
</protein>
<dbReference type="Proteomes" id="UP000254927">
    <property type="component" value="Unassembled WGS sequence"/>
</dbReference>
<evidence type="ECO:0000313" key="3">
    <source>
        <dbReference type="Proteomes" id="UP000254927"/>
    </source>
</evidence>
<evidence type="ECO:0000256" key="1">
    <source>
        <dbReference type="SAM" id="Coils"/>
    </source>
</evidence>
<gene>
    <name evidence="2" type="ORF">NCTC10660_00171</name>
</gene>
<dbReference type="EMBL" id="UGQW01000001">
    <property type="protein sequence ID" value="STZ66720.1"/>
    <property type="molecule type" value="Genomic_DNA"/>
</dbReference>
<sequence length="623" mass="66464">MADETAAKVGNIGGEAQKAAQAVEAAFAKIGVDVGQVTDGIITAAQYDQAVAQVKVRTDELAAASAAVGQQAETGYAQASQAAERYGHTVRQAADGHKEVGHAAQASAQTAGGAWGKMTVNVHDYLSMTREQIRAMGDAMKTLTPLGSIGTAGINGGFKEWAARVKTFKDGVREAEAATEALNRAVSDGTVNMEMINRATAAATLQFGRLDDATLDKLNAAVAAARDKMAALKDEAADTVAQLQTELARLRGDGEQARRLEEERKLRELNVKLAEAEAQGNSEAAARYRQAVSLQRQIYRERAEQEEQAEKARAENPQAGLAAAFEAAPPQIGIPLSDLQRLIEARDKRVPVFRKGDMIVIGNRLKQDLGGSFTGGQTVALARQNLDRACLLDAQGKHVSAEKYSIDLAAGKLTFAEPLSLAGHTLPLTAVLAWEEENRITAADVSGRLKLQTPLTRDYPQEGTYVSSALVGGDLLVRATEPFAQKTWDGVWAEAVRGDPILARLNTANYPMALKSNGAVTERWLIRFTGENTYQLYGETLGLVVQGDTVTDLAPPNPATGKPYFTLPAAAFGGGWSAGNCIRFNTYGTPMPVWILRSVQPSAARQTEKDGFTACLRGNTVAE</sequence>
<proteinExistence type="predicted"/>
<dbReference type="AlphaFoldDB" id="A0A378TX08"/>
<evidence type="ECO:0000313" key="2">
    <source>
        <dbReference type="EMBL" id="STZ66720.1"/>
    </source>
</evidence>
<reference evidence="2 3" key="1">
    <citation type="submission" date="2018-06" db="EMBL/GenBank/DDBJ databases">
        <authorList>
            <consortium name="Pathogen Informatics"/>
            <person name="Doyle S."/>
        </authorList>
    </citation>
    <scope>NUCLEOTIDE SEQUENCE [LARGE SCALE GENOMIC DNA]</scope>
    <source>
        <strain evidence="2 3">NCTC10660</strain>
    </source>
</reference>
<dbReference type="GeneID" id="93353356"/>
<keyword evidence="1" id="KW-0175">Coiled coil</keyword>
<accession>A0A378TX08</accession>
<feature type="coiled-coil region" evidence="1">
    <location>
        <begin position="215"/>
        <end position="315"/>
    </location>
</feature>